<protein>
    <submittedName>
        <fullName evidence="3">Protein with phosphotransacetylase BioD-like protein</fullName>
    </submittedName>
</protein>
<dbReference type="PANTHER" id="PTHR43356">
    <property type="entry name" value="PHOSPHATE ACETYLTRANSFERASE"/>
    <property type="match status" value="1"/>
</dbReference>
<sequence>MKVIYISSTVGFSGKGLITLGLGRYFLDKGLKVGYFKPLGKIPFKTEENIVTDKLAYFVYQSLGLKEDVKNLCPVILTYELMVKRLRGEMEDPMPQVKRAFETVAQNKDIVLVGGAETIWLGSFLGISGFKIIKELNAKVLLVNKYTGEVFLDGVGEVKGGLGEKLLGIIINWVREEQKPDIDELVIPWLEKQGIPVLGCIPYDNFLTSITVAELSERLRGRVICGQESLYNFVQNYLIGGMEVDKFVEYLRRTPNACVIVGGDRADIQLISIEQGVQCLVLTGNLMPNEIIISKAEQRGVPIILVRENTYFVAQRIQDIAARLSLKEKEKVDKGLTLVRKHVNFERLEKILNEG</sequence>
<comment type="subunit">
    <text evidence="1">Homohexamer.</text>
</comment>
<evidence type="ECO:0000313" key="4">
    <source>
        <dbReference type="Proteomes" id="UP000070560"/>
    </source>
</evidence>
<dbReference type="AlphaFoldDB" id="A0A7U4QKH3"/>
<dbReference type="Proteomes" id="UP000070560">
    <property type="component" value="Chromosome"/>
</dbReference>
<evidence type="ECO:0000313" key="3">
    <source>
        <dbReference type="EMBL" id="AMM41010.1"/>
    </source>
</evidence>
<dbReference type="SUPFAM" id="SSF52540">
    <property type="entry name" value="P-loop containing nucleoside triphosphate hydrolases"/>
    <property type="match status" value="1"/>
</dbReference>
<organism evidence="3 4">
    <name type="scientific">Desulfofervidus auxilii</name>
    <dbReference type="NCBI Taxonomy" id="1621989"/>
    <lineage>
        <taxon>Bacteria</taxon>
        <taxon>Pseudomonadati</taxon>
        <taxon>Thermodesulfobacteriota</taxon>
        <taxon>Candidatus Desulfofervidia</taxon>
        <taxon>Candidatus Desulfofervidales</taxon>
        <taxon>Candidatus Desulfofervidaceae</taxon>
        <taxon>Candidatus Desulfofervidus</taxon>
    </lineage>
</organism>
<dbReference type="Pfam" id="PF07085">
    <property type="entry name" value="DRTGG"/>
    <property type="match status" value="1"/>
</dbReference>
<reference evidence="3 4" key="1">
    <citation type="submission" date="2015-10" db="EMBL/GenBank/DDBJ databases">
        <title>Candidatus Desulfofervidus auxilii, a hydrogenotrophic sulfate-reducing bacterium involved in the thermophilic anaerobic oxidation of methane.</title>
        <authorList>
            <person name="Krukenberg V."/>
            <person name="Richter M."/>
            <person name="Wegener G."/>
        </authorList>
    </citation>
    <scope>NUCLEOTIDE SEQUENCE [LARGE SCALE GENOMIC DNA]</scope>
    <source>
        <strain evidence="3 4">HS1</strain>
    </source>
</reference>
<dbReference type="SUPFAM" id="SSF75138">
    <property type="entry name" value="HprK N-terminal domain-like"/>
    <property type="match status" value="1"/>
</dbReference>
<gene>
    <name evidence="3" type="ORF">HS1_001206</name>
</gene>
<dbReference type="Gene3D" id="3.40.1390.20">
    <property type="entry name" value="HprK N-terminal domain-like"/>
    <property type="match status" value="1"/>
</dbReference>
<dbReference type="InterPro" id="IPR010766">
    <property type="entry name" value="DRTGG"/>
</dbReference>
<dbReference type="InterPro" id="IPR050500">
    <property type="entry name" value="Phos_Acetyltrans/Butyryltrans"/>
</dbReference>
<dbReference type="KEGG" id="daw:HS1_001206"/>
<dbReference type="RefSeq" id="WP_066062355.1">
    <property type="nucleotide sequence ID" value="NZ_CP013015.1"/>
</dbReference>
<accession>A0A7U4QKH3</accession>
<evidence type="ECO:0000259" key="2">
    <source>
        <dbReference type="Pfam" id="PF07085"/>
    </source>
</evidence>
<dbReference type="Pfam" id="PF13500">
    <property type="entry name" value="AAA_26"/>
    <property type="match status" value="1"/>
</dbReference>
<keyword evidence="4" id="KW-1185">Reference proteome</keyword>
<dbReference type="InterPro" id="IPR028979">
    <property type="entry name" value="Ser_kin/Pase_Hpr-like_N_sf"/>
</dbReference>
<evidence type="ECO:0000256" key="1">
    <source>
        <dbReference type="ARBA" id="ARBA00011643"/>
    </source>
</evidence>
<dbReference type="PANTHER" id="PTHR43356:SF2">
    <property type="entry name" value="PHOSPHATE ACETYLTRANSFERASE"/>
    <property type="match status" value="1"/>
</dbReference>
<dbReference type="Gene3D" id="3.40.50.300">
    <property type="entry name" value="P-loop containing nucleotide triphosphate hydrolases"/>
    <property type="match status" value="1"/>
</dbReference>
<dbReference type="EMBL" id="CP013015">
    <property type="protein sequence ID" value="AMM41010.1"/>
    <property type="molecule type" value="Genomic_DNA"/>
</dbReference>
<proteinExistence type="predicted"/>
<feature type="domain" description="DRTGG" evidence="2">
    <location>
        <begin position="214"/>
        <end position="319"/>
    </location>
</feature>
<dbReference type="OrthoDB" id="9769095at2"/>
<name>A0A7U4QKH3_DESA2</name>
<dbReference type="InterPro" id="IPR027417">
    <property type="entry name" value="P-loop_NTPase"/>
</dbReference>